<sequence>MEAKTKETQAKADADAKITAANAEAEANNKINASINDQTIAYMEAQARLKHGWVTVQTNDAMVDATGN</sequence>
<dbReference type="Proteomes" id="UP001146336">
    <property type="component" value="Unassembled WGS sequence"/>
</dbReference>
<keyword evidence="2" id="KW-1185">Reference proteome</keyword>
<organism evidence="1 2">
    <name type="scientific">Weissella fermenti</name>
    <dbReference type="NCBI Taxonomy" id="2987699"/>
    <lineage>
        <taxon>Bacteria</taxon>
        <taxon>Bacillati</taxon>
        <taxon>Bacillota</taxon>
        <taxon>Bacilli</taxon>
        <taxon>Lactobacillales</taxon>
        <taxon>Lactobacillaceae</taxon>
        <taxon>Weissella</taxon>
    </lineage>
</organism>
<name>A0ABT6D5B5_9LACO</name>
<reference evidence="1" key="1">
    <citation type="submission" date="2023-03" db="EMBL/GenBank/DDBJ databases">
        <title>Comparative genomics of Weissella fermenti BK2, and weissella type species.</title>
        <authorList>
            <person name="Lee J.K."/>
            <person name="Baek J.H."/>
            <person name="Kim J.M."/>
            <person name="Choi D.G."/>
            <person name="Jeon C.O."/>
        </authorList>
    </citation>
    <scope>NUCLEOTIDE SEQUENCE</scope>
    <source>
        <strain evidence="1">BK2</strain>
    </source>
</reference>
<dbReference type="RefSeq" id="WP_242458288.1">
    <property type="nucleotide sequence ID" value="NZ_JAOZFC020000002.1"/>
</dbReference>
<comment type="caution">
    <text evidence="1">The sequence shown here is derived from an EMBL/GenBank/DDBJ whole genome shotgun (WGS) entry which is preliminary data.</text>
</comment>
<evidence type="ECO:0000313" key="1">
    <source>
        <dbReference type="EMBL" id="MDF9300301.1"/>
    </source>
</evidence>
<dbReference type="EMBL" id="JAOZFC020000002">
    <property type="protein sequence ID" value="MDF9300301.1"/>
    <property type="molecule type" value="Genomic_DNA"/>
</dbReference>
<accession>A0ABT6D5B5</accession>
<proteinExistence type="predicted"/>
<gene>
    <name evidence="1" type="ORF">OIT47_008445</name>
</gene>
<evidence type="ECO:0000313" key="2">
    <source>
        <dbReference type="Proteomes" id="UP001146336"/>
    </source>
</evidence>
<protein>
    <submittedName>
        <fullName evidence="1">Uncharacterized protein</fullName>
    </submittedName>
</protein>